<comment type="caution">
    <text evidence="1">The sequence shown here is derived from an EMBL/GenBank/DDBJ whole genome shotgun (WGS) entry which is preliminary data.</text>
</comment>
<accession>A0ABY0Y4D3</accession>
<dbReference type="EMBL" id="FNRV01000001">
    <property type="protein sequence ID" value="SEC90789.1"/>
    <property type="molecule type" value="Genomic_DNA"/>
</dbReference>
<name>A0ABY0Y4D3_9PSED</name>
<dbReference type="Proteomes" id="UP000199665">
    <property type="component" value="Unassembled WGS sequence"/>
</dbReference>
<dbReference type="Gene3D" id="2.180.10.10">
    <property type="entry name" value="RHS repeat-associated core"/>
    <property type="match status" value="1"/>
</dbReference>
<evidence type="ECO:0000313" key="1">
    <source>
        <dbReference type="EMBL" id="SEC90789.1"/>
    </source>
</evidence>
<dbReference type="InterPro" id="IPR022385">
    <property type="entry name" value="Rhs_assc_core"/>
</dbReference>
<dbReference type="SUPFAM" id="SSF56399">
    <property type="entry name" value="ADP-ribosylation"/>
    <property type="match status" value="1"/>
</dbReference>
<organism evidence="1 2">
    <name type="scientific">Pseudomonas mohnii</name>
    <dbReference type="NCBI Taxonomy" id="395600"/>
    <lineage>
        <taxon>Bacteria</taxon>
        <taxon>Pseudomonadati</taxon>
        <taxon>Pseudomonadota</taxon>
        <taxon>Gammaproteobacteria</taxon>
        <taxon>Pseudomonadales</taxon>
        <taxon>Pseudomonadaceae</taxon>
        <taxon>Pseudomonas</taxon>
    </lineage>
</organism>
<proteinExistence type="predicted"/>
<evidence type="ECO:0000313" key="2">
    <source>
        <dbReference type="Proteomes" id="UP000199665"/>
    </source>
</evidence>
<gene>
    <name evidence="1" type="ORF">SAMN05216205_3592</name>
</gene>
<dbReference type="RefSeq" id="WP_090466715.1">
    <property type="nucleotide sequence ID" value="NZ_FNRV01000001.1"/>
</dbReference>
<protein>
    <submittedName>
        <fullName evidence="1">RHS repeat-associated core domain-containing protein</fullName>
    </submittedName>
</protein>
<keyword evidence="2" id="KW-1185">Reference proteome</keyword>
<dbReference type="NCBIfam" id="TIGR03696">
    <property type="entry name" value="Rhs_assc_core"/>
    <property type="match status" value="1"/>
</dbReference>
<sequence length="344" mass="38795">MPNSPHETLLCRYHYDPLDRQSGCTLPQQPAIQRFHCDGRLTTEIQGGTRWSILQHGDQLLAQRNHREASVTATLLATDQQRSVLNTLDATGPHPLAYSPYGHHPAVDRLLSVRGFNGEQPDPLTGHYHLGNGYRQFNPVLMRFNSPDSWSPFGKGGINAYAYCGGDPANRVDPNGHWYKSFIKKLSKNISSNPLHPTKKISKETTDSFLHSIELLGGPKEFKKIAYQNYKKPKHYLINNTPEVKPLPPSDIDMTINFIVDTEHAQNVITRFELLTTHERVSADILYGLPTLNRHDSANLFRRLEDMARERAALSPLYDLAKQPPPSYEAATLPTYAEVIRQGV</sequence>
<reference evidence="1 2" key="1">
    <citation type="submission" date="2016-10" db="EMBL/GenBank/DDBJ databases">
        <authorList>
            <person name="Varghese N."/>
            <person name="Submissions S."/>
        </authorList>
    </citation>
    <scope>NUCLEOTIDE SEQUENCE [LARGE SCALE GENOMIC DNA]</scope>
    <source>
        <strain evidence="1 2">DSM 18327</strain>
    </source>
</reference>